<name>A0A381X0Y0_9ZZZZ</name>
<evidence type="ECO:0000256" key="1">
    <source>
        <dbReference type="ARBA" id="ARBA00022737"/>
    </source>
</evidence>
<dbReference type="InterPro" id="IPR050745">
    <property type="entry name" value="Multifunctional_regulatory"/>
</dbReference>
<protein>
    <submittedName>
        <fullName evidence="3">Uncharacterized protein</fullName>
    </submittedName>
</protein>
<dbReference type="PROSITE" id="PS50088">
    <property type="entry name" value="ANK_REPEAT"/>
    <property type="match status" value="2"/>
</dbReference>
<dbReference type="PRINTS" id="PR01415">
    <property type="entry name" value="ANKYRIN"/>
</dbReference>
<dbReference type="PANTHER" id="PTHR24189:SF50">
    <property type="entry name" value="ANKYRIN REPEAT AND SOCS BOX PROTEIN 2"/>
    <property type="match status" value="1"/>
</dbReference>
<dbReference type="SUPFAM" id="SSF48403">
    <property type="entry name" value="Ankyrin repeat"/>
    <property type="match status" value="1"/>
</dbReference>
<proteinExistence type="predicted"/>
<dbReference type="Gene3D" id="1.25.40.20">
    <property type="entry name" value="Ankyrin repeat-containing domain"/>
    <property type="match status" value="2"/>
</dbReference>
<dbReference type="EMBL" id="UINC01013545">
    <property type="protein sequence ID" value="SVA58446.1"/>
    <property type="molecule type" value="Genomic_DNA"/>
</dbReference>
<organism evidence="3">
    <name type="scientific">marine metagenome</name>
    <dbReference type="NCBI Taxonomy" id="408172"/>
    <lineage>
        <taxon>unclassified sequences</taxon>
        <taxon>metagenomes</taxon>
        <taxon>ecological metagenomes</taxon>
    </lineage>
</organism>
<keyword evidence="2" id="KW-0040">ANK repeat</keyword>
<dbReference type="PANTHER" id="PTHR24189">
    <property type="entry name" value="MYOTROPHIN"/>
    <property type="match status" value="1"/>
</dbReference>
<dbReference type="AlphaFoldDB" id="A0A381X0Y0"/>
<dbReference type="InterPro" id="IPR036770">
    <property type="entry name" value="Ankyrin_rpt-contain_sf"/>
</dbReference>
<dbReference type="Pfam" id="PF12796">
    <property type="entry name" value="Ank_2"/>
    <property type="match status" value="1"/>
</dbReference>
<dbReference type="SMART" id="SM00248">
    <property type="entry name" value="ANK"/>
    <property type="match status" value="5"/>
</dbReference>
<dbReference type="PROSITE" id="PS50297">
    <property type="entry name" value="ANK_REP_REGION"/>
    <property type="match status" value="2"/>
</dbReference>
<dbReference type="PROSITE" id="PS51257">
    <property type="entry name" value="PROKAR_LIPOPROTEIN"/>
    <property type="match status" value="1"/>
</dbReference>
<sequence>MKTLLTTIAAVLLVGCGNTAPGISIHEAAIQGNLNRIKDRIAAGEDVNKKYEGKPYRREFIEEVKDTLYGYPKDSWLKGCTPLHLAAMNGHEQVVKYLIVNGADLDAFSTDGTPLYMAINWAVGRIHHWQEEPNVYHGHKFGNYEIAKLLISEGADLNMTDAWGETILYKELAYLSPDFLDYLIAKGADVNAKNAKGFTPLHRAAAAKSPSPELVEQLISHGAKINARTKAGTTPLDWVVDNKKILELLRNHGGKTGEEKKAEGK</sequence>
<keyword evidence="1" id="KW-0677">Repeat</keyword>
<evidence type="ECO:0000256" key="2">
    <source>
        <dbReference type="ARBA" id="ARBA00023043"/>
    </source>
</evidence>
<dbReference type="Pfam" id="PF00023">
    <property type="entry name" value="Ank"/>
    <property type="match status" value="1"/>
</dbReference>
<accession>A0A381X0Y0</accession>
<reference evidence="3" key="1">
    <citation type="submission" date="2018-05" db="EMBL/GenBank/DDBJ databases">
        <authorList>
            <person name="Lanie J.A."/>
            <person name="Ng W.-L."/>
            <person name="Kazmierczak K.M."/>
            <person name="Andrzejewski T.M."/>
            <person name="Davidsen T.M."/>
            <person name="Wayne K.J."/>
            <person name="Tettelin H."/>
            <person name="Glass J.I."/>
            <person name="Rusch D."/>
            <person name="Podicherti R."/>
            <person name="Tsui H.-C.T."/>
            <person name="Winkler M.E."/>
        </authorList>
    </citation>
    <scope>NUCLEOTIDE SEQUENCE</scope>
</reference>
<evidence type="ECO:0000313" key="3">
    <source>
        <dbReference type="EMBL" id="SVA58446.1"/>
    </source>
</evidence>
<gene>
    <name evidence="3" type="ORF">METZ01_LOCUS111300</name>
</gene>
<dbReference type="InterPro" id="IPR002110">
    <property type="entry name" value="Ankyrin_rpt"/>
</dbReference>